<evidence type="ECO:0000313" key="3">
    <source>
        <dbReference type="Proteomes" id="UP000250272"/>
    </source>
</evidence>
<dbReference type="Proteomes" id="UP000250272">
    <property type="component" value="Chromosome"/>
</dbReference>
<dbReference type="AlphaFoldDB" id="A0A2Z2MNQ6"/>
<dbReference type="Gene3D" id="2.60.40.10">
    <property type="entry name" value="Immunoglobulins"/>
    <property type="match status" value="2"/>
</dbReference>
<sequence length="302" mass="33205">MNWKLVILGIVLILIVWVGYVVYAAVTASPTVHASWGYVDEKSTEIWVDAKLSKPLLVPAEIENLSLSFMGIPIARVARFDYGATKTDVSMAIVIDNHNLIRSLVAYLDNGQTGEAEFHLKGSLLKVIPINADIKQVISEDILAYLNFTAESKELAGGLVKSPALVETTFDWAGEQDGKAVLIAHMKFYNPNSYRIPIGNVSFDMYANDVKIGYGKTVETVILPPKGYATLDVETFIEEDALPEVWATHVKNGEVSKVRADIYLDITVLGREYSIKLASYEETVKTDIMGGLNEMLDGLLSG</sequence>
<accession>A0A2Z2MNQ6</accession>
<proteinExistence type="predicted"/>
<dbReference type="InterPro" id="IPR013783">
    <property type="entry name" value="Ig-like_fold"/>
</dbReference>
<evidence type="ECO:0000259" key="1">
    <source>
        <dbReference type="SMART" id="SM00769"/>
    </source>
</evidence>
<dbReference type="InterPro" id="IPR013990">
    <property type="entry name" value="WHy-dom"/>
</dbReference>
<dbReference type="OrthoDB" id="105458at2157"/>
<reference evidence="2 3" key="1">
    <citation type="submission" date="2016-04" db="EMBL/GenBank/DDBJ databases">
        <title>Complete genome sequence of Thermococcus barossii type strain SHCK-94.</title>
        <authorList>
            <person name="Oger P.M."/>
        </authorList>
    </citation>
    <scope>NUCLEOTIDE SEQUENCE [LARGE SCALE GENOMIC DNA]</scope>
    <source>
        <strain evidence="2 3">SHCK-94</strain>
    </source>
</reference>
<dbReference type="SMART" id="SM00769">
    <property type="entry name" value="WHy"/>
    <property type="match status" value="1"/>
</dbReference>
<keyword evidence="3" id="KW-1185">Reference proteome</keyword>
<gene>
    <name evidence="2" type="ORF">A3L01_08960</name>
</gene>
<evidence type="ECO:0000313" key="2">
    <source>
        <dbReference type="EMBL" id="ASJ05484.1"/>
    </source>
</evidence>
<feature type="domain" description="Water stress and hypersensitive response" evidence="1">
    <location>
        <begin position="165"/>
        <end position="284"/>
    </location>
</feature>
<dbReference type="Pfam" id="PF03168">
    <property type="entry name" value="LEA_2"/>
    <property type="match status" value="1"/>
</dbReference>
<dbReference type="EMBL" id="CP015101">
    <property type="protein sequence ID" value="ASJ05484.1"/>
    <property type="molecule type" value="Genomic_DNA"/>
</dbReference>
<organism evidence="2 3">
    <name type="scientific">Thermococcus barossii</name>
    <dbReference type="NCBI Taxonomy" id="54077"/>
    <lineage>
        <taxon>Archaea</taxon>
        <taxon>Methanobacteriati</taxon>
        <taxon>Methanobacteriota</taxon>
        <taxon>Thermococci</taxon>
        <taxon>Thermococcales</taxon>
        <taxon>Thermococcaceae</taxon>
        <taxon>Thermococcus</taxon>
    </lineage>
</organism>
<dbReference type="InterPro" id="IPR004864">
    <property type="entry name" value="LEA_2"/>
</dbReference>
<dbReference type="SUPFAM" id="SSF117070">
    <property type="entry name" value="LEA14-like"/>
    <property type="match status" value="1"/>
</dbReference>
<dbReference type="KEGG" id="tbs:A3L01_08960"/>
<dbReference type="GO" id="GO:0009269">
    <property type="term" value="P:response to desiccation"/>
    <property type="evidence" value="ECO:0007669"/>
    <property type="project" value="InterPro"/>
</dbReference>
<protein>
    <recommendedName>
        <fullName evidence="1">Water stress and hypersensitive response domain-containing protein</fullName>
    </recommendedName>
</protein>
<name>A0A2Z2MNQ6_9EURY</name>